<sequence length="107" mass="12038">MWAESVGVRGVGRSGDAWLLLWGSMESGDTRKFLQSLRRWTVTLLSQSVSEKREYWICVQNASCCLPCGTKKCLPAQCQYRIQSFPLQNDANSSCEKKNSPSAETQK</sequence>
<dbReference type="AlphaFoldDB" id="A0A7S1KPM3"/>
<name>A0A7S1KPM3_9EUKA</name>
<evidence type="ECO:0000313" key="1">
    <source>
        <dbReference type="EMBL" id="CAD9081105.1"/>
    </source>
</evidence>
<organism evidence="1">
    <name type="scientific">Percolomonas cosmopolitus</name>
    <dbReference type="NCBI Taxonomy" id="63605"/>
    <lineage>
        <taxon>Eukaryota</taxon>
        <taxon>Discoba</taxon>
        <taxon>Heterolobosea</taxon>
        <taxon>Tetramitia</taxon>
        <taxon>Eutetramitia</taxon>
        <taxon>Percolomonadidae</taxon>
        <taxon>Percolomonas</taxon>
    </lineage>
</organism>
<reference evidence="1" key="1">
    <citation type="submission" date="2021-01" db="EMBL/GenBank/DDBJ databases">
        <authorList>
            <person name="Corre E."/>
            <person name="Pelletier E."/>
            <person name="Niang G."/>
            <person name="Scheremetjew M."/>
            <person name="Finn R."/>
            <person name="Kale V."/>
            <person name="Holt S."/>
            <person name="Cochrane G."/>
            <person name="Meng A."/>
            <person name="Brown T."/>
            <person name="Cohen L."/>
        </authorList>
    </citation>
    <scope>NUCLEOTIDE SEQUENCE</scope>
    <source>
        <strain evidence="1">WS</strain>
    </source>
</reference>
<gene>
    <name evidence="1" type="ORF">PCOS0759_LOCUS4345</name>
</gene>
<proteinExistence type="predicted"/>
<protein>
    <submittedName>
        <fullName evidence="1">Uncharacterized protein</fullName>
    </submittedName>
</protein>
<accession>A0A7S1KPM3</accession>
<dbReference type="EMBL" id="HBGD01005253">
    <property type="protein sequence ID" value="CAD9081105.1"/>
    <property type="molecule type" value="Transcribed_RNA"/>
</dbReference>